<accession>A0A2V1AX17</accession>
<protein>
    <recommendedName>
        <fullName evidence="4">Altered inheritance of mitochondria protein 21</fullName>
    </recommendedName>
</protein>
<keyword evidence="7" id="KW-1185">Reference proteome</keyword>
<evidence type="ECO:0000256" key="3">
    <source>
        <dbReference type="ARBA" id="ARBA00006466"/>
    </source>
</evidence>
<evidence type="ECO:0000313" key="6">
    <source>
        <dbReference type="EMBL" id="PVH22056.1"/>
    </source>
</evidence>
<feature type="region of interest" description="Disordered" evidence="5">
    <location>
        <begin position="565"/>
        <end position="608"/>
    </location>
</feature>
<dbReference type="Pfam" id="PF11489">
    <property type="entry name" value="Aim21"/>
    <property type="match status" value="1"/>
</dbReference>
<evidence type="ECO:0000256" key="2">
    <source>
        <dbReference type="ARBA" id="ARBA00004134"/>
    </source>
</evidence>
<feature type="region of interest" description="Disordered" evidence="5">
    <location>
        <begin position="1"/>
        <end position="543"/>
    </location>
</feature>
<dbReference type="Proteomes" id="UP000244309">
    <property type="component" value="Unassembled WGS sequence"/>
</dbReference>
<dbReference type="InterPro" id="IPR021582">
    <property type="entry name" value="Aim21"/>
</dbReference>
<sequence length="842" mass="91239">MSDSPVPSIPQRPKSRPKKSDSSSDVSPAAAPASSDHATSAVPAVPVIPQRPRKTESSVKSGEDVTEKREDSSPAPAIPSRPRKQVPETTEAPESPNQPSLPSIPRRPTKEKGPLAATEAKDDVADDANDTDNESGKDPIDDSEVVKAPTLPSSVPGEKPSEILDFEEGTKGPASVSDSEESTDVISSDPHDDIVPAPVSETAKSVDGHPPRDGHFSPPEPSEKSSEASSSDDVAELLGNKMKEQRESASADVEKEDSSNVESVHVSPSDFDVDELDVGSLRNEHTGQESNTSLAKENLTSRDAFTDSEDEGTLSKKDHSETPAADFQSPKPVTEEVEDEKKSPVESEEVPEKAEPEELSTTEAEPTVPTAIEPLEREPQRVDEPIEPKAVEKPVEEESKSSEEPAFKEEPVKEEPVKEEPVKEEPSKESPQKVEEETSKESVPKMPIIPSRPSKPGKPKKLDSGSESQASESRSSPVIPSRPPKPATKEKPKAPPPKPKKLSSKIAAFQQMFNQEPAEAPKEQEKSAPEKRGKLSSDKTNFAANLQNMMGAGIALPGMANPEMLKKFAPAEPEQEASENKEDAAPKAPARRAKGPRGKKLPKSIQESKVTIEPRFKFSYGNLWELDFKAPVAEDKPEELATQAEETEEISPKTSEPVVTDTGLEAQEKETSTEKGFAIPVLDDSADAPVKEEDVEQLPSLQETQPPLDEEEELSKVEQATKVPLGGSTNKGPLNDVQSDVEPDYEIINKEKVSQNETPKTNTSGTEEFDDDSGFEEAREAFSSPKPLADVTGKFEDAEETESNPTELAEEQLRELSEYMSRDKPTPPEDDEPVLVSKADES</sequence>
<gene>
    <name evidence="6" type="ORF">CXQ85_004725</name>
</gene>
<evidence type="ECO:0000313" key="7">
    <source>
        <dbReference type="Proteomes" id="UP000244309"/>
    </source>
</evidence>
<organism evidence="6 7">
    <name type="scientific">Candidozyma haemuli</name>
    <dbReference type="NCBI Taxonomy" id="45357"/>
    <lineage>
        <taxon>Eukaryota</taxon>
        <taxon>Fungi</taxon>
        <taxon>Dikarya</taxon>
        <taxon>Ascomycota</taxon>
        <taxon>Saccharomycotina</taxon>
        <taxon>Pichiomycetes</taxon>
        <taxon>Metschnikowiaceae</taxon>
        <taxon>Candidozyma</taxon>
    </lineage>
</organism>
<feature type="compositionally biased region" description="Basic and acidic residues" evidence="5">
    <location>
        <begin position="204"/>
        <end position="226"/>
    </location>
</feature>
<feature type="compositionally biased region" description="Basic and acidic residues" evidence="5">
    <location>
        <begin position="519"/>
        <end position="537"/>
    </location>
</feature>
<dbReference type="GO" id="GO:0030479">
    <property type="term" value="C:actin cortical patch"/>
    <property type="evidence" value="ECO:0007669"/>
    <property type="project" value="UniProtKB-SubCell"/>
</dbReference>
<feature type="compositionally biased region" description="Polar residues" evidence="5">
    <location>
        <begin position="727"/>
        <end position="738"/>
    </location>
</feature>
<feature type="compositionally biased region" description="Basic residues" evidence="5">
    <location>
        <begin position="589"/>
        <end position="602"/>
    </location>
</feature>
<dbReference type="RefSeq" id="XP_025342996.1">
    <property type="nucleotide sequence ID" value="XM_025488334.1"/>
</dbReference>
<evidence type="ECO:0000256" key="1">
    <source>
        <dbReference type="ARBA" id="ARBA00002092"/>
    </source>
</evidence>
<comment type="caution">
    <text evidence="6">The sequence shown here is derived from an EMBL/GenBank/DDBJ whole genome shotgun (WGS) entry which is preliminary data.</text>
</comment>
<evidence type="ECO:0000256" key="5">
    <source>
        <dbReference type="SAM" id="MobiDB-lite"/>
    </source>
</evidence>
<dbReference type="OrthoDB" id="4096963at2759"/>
<feature type="compositionally biased region" description="Basic and acidic residues" evidence="5">
    <location>
        <begin position="374"/>
        <end position="443"/>
    </location>
</feature>
<comment type="similarity">
    <text evidence="3">Belongs to the AIM21 family.</text>
</comment>
<feature type="compositionally biased region" description="Basic and acidic residues" evidence="5">
    <location>
        <begin position="241"/>
        <end position="258"/>
    </location>
</feature>
<comment type="function">
    <text evidence="1">Involved in mitochondrial migration along actin filaments.</text>
</comment>
<feature type="compositionally biased region" description="Low complexity" evidence="5">
    <location>
        <begin position="465"/>
        <end position="479"/>
    </location>
</feature>
<comment type="subcellular location">
    <subcellularLocation>
        <location evidence="2">Cytoplasm</location>
        <location evidence="2">Cytoskeleton</location>
        <location evidence="2">Actin patch</location>
    </subcellularLocation>
</comment>
<proteinExistence type="inferred from homology"/>
<dbReference type="EMBL" id="PKFO01000006">
    <property type="protein sequence ID" value="PVH22056.1"/>
    <property type="molecule type" value="Genomic_DNA"/>
</dbReference>
<feature type="region of interest" description="Disordered" evidence="5">
    <location>
        <begin position="635"/>
        <end position="842"/>
    </location>
</feature>
<feature type="compositionally biased region" description="Basic and acidic residues" evidence="5">
    <location>
        <begin position="339"/>
        <end position="356"/>
    </location>
</feature>
<dbReference type="AlphaFoldDB" id="A0A2V1AX17"/>
<dbReference type="VEuPathDB" id="FungiDB:CXQ85_004725"/>
<feature type="compositionally biased region" description="Acidic residues" evidence="5">
    <location>
        <begin position="124"/>
        <end position="133"/>
    </location>
</feature>
<name>A0A2V1AX17_9ASCO</name>
<feature type="compositionally biased region" description="Basic and acidic residues" evidence="5">
    <location>
        <begin position="811"/>
        <end position="827"/>
    </location>
</feature>
<feature type="compositionally biased region" description="Polar residues" evidence="5">
    <location>
        <begin position="755"/>
        <end position="766"/>
    </location>
</feature>
<feature type="compositionally biased region" description="Basic and acidic residues" evidence="5">
    <location>
        <begin position="53"/>
        <end position="72"/>
    </location>
</feature>
<dbReference type="STRING" id="45357.A0A2V1AX17"/>
<feature type="compositionally biased region" description="Low complexity" evidence="5">
    <location>
        <begin position="23"/>
        <end position="41"/>
    </location>
</feature>
<reference evidence="6 7" key="1">
    <citation type="submission" date="2017-12" db="EMBL/GenBank/DDBJ databases">
        <title>Genome Sequence of a Multidrug-Resistant Candida haemulonii Isolate from a Patient with Chronic Leg Ulcers in Israel.</title>
        <authorList>
            <person name="Chow N.A."/>
            <person name="Gade L."/>
            <person name="Batra D."/>
            <person name="Rowe L.A."/>
            <person name="Ben-Ami R."/>
            <person name="Loparev V.N."/>
            <person name="Litvintseva A.P."/>
        </authorList>
    </citation>
    <scope>NUCLEOTIDE SEQUENCE [LARGE SCALE GENOMIC DNA]</scope>
    <source>
        <strain evidence="6 7">B11899</strain>
    </source>
</reference>
<evidence type="ECO:0000256" key="4">
    <source>
        <dbReference type="ARBA" id="ARBA00021016"/>
    </source>
</evidence>
<dbReference type="GeneID" id="37010055"/>
<feature type="compositionally biased region" description="Basic and acidic residues" evidence="5">
    <location>
        <begin position="108"/>
        <end position="123"/>
    </location>
</feature>